<protein>
    <submittedName>
        <fullName evidence="3">Transcriptional regulator, LytTR family</fullName>
    </submittedName>
</protein>
<dbReference type="PROSITE" id="PS50930">
    <property type="entry name" value="HTH_LYTTR"/>
    <property type="match status" value="1"/>
</dbReference>
<sequence>MNNDPSHSTLREWRQHVFHPLTLTALASVAAILALVGPFGTQDLLSLPERAAYWTTLTGVGYVTGYAFGSRLLKGQAPPARRASRVILAGCLTGCAMTLFIAGLNWLVFRIVPSTATWPAFALTTIAISVIIMAVLDQFDQHLQPVAVRAADLDPPRLLDRLPLDKRGAIVALSVEDHYVRVRTTNGEDMLLMRLSDAIRETEPLRGAQVHRSHWVSYDQVTSVTRQGDRAILSMSHGPDIPVSRANLPKLKEAGLLP</sequence>
<feature type="transmembrane region" description="Helical" evidence="1">
    <location>
        <begin position="115"/>
        <end position="136"/>
    </location>
</feature>
<dbReference type="SMART" id="SM00850">
    <property type="entry name" value="LytTR"/>
    <property type="match status" value="1"/>
</dbReference>
<reference evidence="3 4" key="1">
    <citation type="submission" date="2016-11" db="EMBL/GenBank/DDBJ databases">
        <authorList>
            <person name="Jaros S."/>
            <person name="Januszkiewicz K."/>
            <person name="Wedrychowicz H."/>
        </authorList>
    </citation>
    <scope>NUCLEOTIDE SEQUENCE [LARGE SCALE GENOMIC DNA]</scope>
    <source>
        <strain evidence="3 4">DSM 29431</strain>
    </source>
</reference>
<keyword evidence="1" id="KW-0472">Membrane</keyword>
<feature type="transmembrane region" description="Helical" evidence="1">
    <location>
        <begin position="21"/>
        <end position="39"/>
    </location>
</feature>
<dbReference type="EMBL" id="FQXC01000001">
    <property type="protein sequence ID" value="SHH00323.1"/>
    <property type="molecule type" value="Genomic_DNA"/>
</dbReference>
<dbReference type="Gene3D" id="2.40.50.1020">
    <property type="entry name" value="LytTr DNA-binding domain"/>
    <property type="match status" value="1"/>
</dbReference>
<dbReference type="Pfam" id="PF04397">
    <property type="entry name" value="LytTR"/>
    <property type="match status" value="1"/>
</dbReference>
<dbReference type="InterPro" id="IPR007492">
    <property type="entry name" value="LytTR_DNA-bd_dom"/>
</dbReference>
<dbReference type="AlphaFoldDB" id="A0A1M5PGC9"/>
<keyword evidence="1" id="KW-1133">Transmembrane helix</keyword>
<feature type="transmembrane region" description="Helical" evidence="1">
    <location>
        <begin position="85"/>
        <end position="109"/>
    </location>
</feature>
<keyword evidence="1" id="KW-0812">Transmembrane</keyword>
<evidence type="ECO:0000256" key="1">
    <source>
        <dbReference type="SAM" id="Phobius"/>
    </source>
</evidence>
<name>A0A1M5PGC9_9RHOB</name>
<evidence type="ECO:0000313" key="4">
    <source>
        <dbReference type="Proteomes" id="UP000184221"/>
    </source>
</evidence>
<dbReference type="Proteomes" id="UP000184221">
    <property type="component" value="Unassembled WGS sequence"/>
</dbReference>
<feature type="domain" description="HTH LytTR-type" evidence="2">
    <location>
        <begin position="170"/>
        <end position="257"/>
    </location>
</feature>
<accession>A0A1M5PGC9</accession>
<dbReference type="RefSeq" id="WP_072776583.1">
    <property type="nucleotide sequence ID" value="NZ_FQXC01000001.1"/>
</dbReference>
<proteinExistence type="predicted"/>
<dbReference type="GO" id="GO:0003677">
    <property type="term" value="F:DNA binding"/>
    <property type="evidence" value="ECO:0007669"/>
    <property type="project" value="InterPro"/>
</dbReference>
<dbReference type="STRING" id="996342.SAMN05443551_1272"/>
<dbReference type="OrthoDB" id="7028951at2"/>
<organism evidence="3 4">
    <name type="scientific">Marivita hallyeonensis</name>
    <dbReference type="NCBI Taxonomy" id="996342"/>
    <lineage>
        <taxon>Bacteria</taxon>
        <taxon>Pseudomonadati</taxon>
        <taxon>Pseudomonadota</taxon>
        <taxon>Alphaproteobacteria</taxon>
        <taxon>Rhodobacterales</taxon>
        <taxon>Roseobacteraceae</taxon>
        <taxon>Marivita</taxon>
    </lineage>
</organism>
<keyword evidence="4" id="KW-1185">Reference proteome</keyword>
<evidence type="ECO:0000259" key="2">
    <source>
        <dbReference type="PROSITE" id="PS50930"/>
    </source>
</evidence>
<evidence type="ECO:0000313" key="3">
    <source>
        <dbReference type="EMBL" id="SHH00323.1"/>
    </source>
</evidence>
<gene>
    <name evidence="3" type="ORF">SAMN05443551_1272</name>
</gene>
<feature type="transmembrane region" description="Helical" evidence="1">
    <location>
        <begin position="51"/>
        <end position="73"/>
    </location>
</feature>